<accession>A0A0K2GJ32</accession>
<name>A0A0K2GJ32_NITMO</name>
<dbReference type="GO" id="GO:0032259">
    <property type="term" value="P:methylation"/>
    <property type="evidence" value="ECO:0007669"/>
    <property type="project" value="UniProtKB-KW"/>
</dbReference>
<evidence type="ECO:0000259" key="4">
    <source>
        <dbReference type="Pfam" id="PF08241"/>
    </source>
</evidence>
<evidence type="ECO:0000256" key="3">
    <source>
        <dbReference type="ARBA" id="ARBA00022691"/>
    </source>
</evidence>
<dbReference type="InterPro" id="IPR029063">
    <property type="entry name" value="SAM-dependent_MTases_sf"/>
</dbReference>
<reference evidence="5 6" key="1">
    <citation type="journal article" date="2015" name="Proc. Natl. Acad. Sci. U.S.A.">
        <title>Expanded metabolic versatility of ubiquitous nitrite-oxidizing bacteria from the genus Nitrospira.</title>
        <authorList>
            <person name="Koch H."/>
            <person name="Lucker S."/>
            <person name="Albertsen M."/>
            <person name="Kitzinger K."/>
            <person name="Herbold C."/>
            <person name="Spieck E."/>
            <person name="Nielsen P.H."/>
            <person name="Wagner M."/>
            <person name="Daims H."/>
        </authorList>
    </citation>
    <scope>NUCLEOTIDE SEQUENCE [LARGE SCALE GENOMIC DNA]</scope>
    <source>
        <strain evidence="5 6">NSP M-1</strain>
    </source>
</reference>
<evidence type="ECO:0000313" key="5">
    <source>
        <dbReference type="EMBL" id="ALA60941.1"/>
    </source>
</evidence>
<dbReference type="Proteomes" id="UP000069205">
    <property type="component" value="Chromosome"/>
</dbReference>
<keyword evidence="6" id="KW-1185">Reference proteome</keyword>
<evidence type="ECO:0000256" key="2">
    <source>
        <dbReference type="ARBA" id="ARBA00022679"/>
    </source>
</evidence>
<dbReference type="CDD" id="cd02440">
    <property type="entry name" value="AdoMet_MTases"/>
    <property type="match status" value="1"/>
</dbReference>
<dbReference type="Gene3D" id="3.40.50.150">
    <property type="entry name" value="Vaccinia Virus protein VP39"/>
    <property type="match status" value="1"/>
</dbReference>
<dbReference type="AlphaFoldDB" id="A0A0K2GJ32"/>
<sequence>MSITTYDHIEGQAEDTAQKEARFSFGENWARFLDVLNEDRIASAEKSLCRMLGLPNLSGKRFLDVGSGSGLFSLAAHRLGARVHSFDLDPQSVACTKELRRRYAVNAADWRIEQHSALDADYLSSLGSFDIVYSWGVLHHTGAMWRALDLVHRPVVEGGLLFVAIYNDTGTQSARWLRIKRLYNRLPRPLRIPYAVAVATPGEIKEALRSLVTGNAGHYLRTWGSSGYRGMSRWHDTLDWIGGYPYEVAKPEEIFDFYTERHFILRRMKCGGVGLGCNEFVFEKTGTARRHGIPAGE</sequence>
<evidence type="ECO:0000313" key="6">
    <source>
        <dbReference type="Proteomes" id="UP000069205"/>
    </source>
</evidence>
<dbReference type="PANTHER" id="PTHR43464:SF19">
    <property type="entry name" value="UBIQUINONE BIOSYNTHESIS O-METHYLTRANSFERASE, MITOCHONDRIAL"/>
    <property type="match status" value="1"/>
</dbReference>
<organism evidence="5 6">
    <name type="scientific">Nitrospira moscoviensis</name>
    <dbReference type="NCBI Taxonomy" id="42253"/>
    <lineage>
        <taxon>Bacteria</taxon>
        <taxon>Pseudomonadati</taxon>
        <taxon>Nitrospirota</taxon>
        <taxon>Nitrospiria</taxon>
        <taxon>Nitrospirales</taxon>
        <taxon>Nitrospiraceae</taxon>
        <taxon>Nitrospira</taxon>
    </lineage>
</organism>
<dbReference type="Pfam" id="PF08241">
    <property type="entry name" value="Methyltransf_11"/>
    <property type="match status" value="1"/>
</dbReference>
<dbReference type="PANTHER" id="PTHR43464">
    <property type="entry name" value="METHYLTRANSFERASE"/>
    <property type="match status" value="1"/>
</dbReference>
<keyword evidence="2 5" id="KW-0808">Transferase</keyword>
<dbReference type="STRING" id="42253.NITMOv2_4568"/>
<dbReference type="GO" id="GO:0008757">
    <property type="term" value="F:S-adenosylmethionine-dependent methyltransferase activity"/>
    <property type="evidence" value="ECO:0007669"/>
    <property type="project" value="InterPro"/>
</dbReference>
<dbReference type="PATRIC" id="fig|42253.5.peg.4505"/>
<feature type="domain" description="Methyltransferase type 11" evidence="4">
    <location>
        <begin position="63"/>
        <end position="163"/>
    </location>
</feature>
<keyword evidence="1 5" id="KW-0489">Methyltransferase</keyword>
<dbReference type="EMBL" id="CP011801">
    <property type="protein sequence ID" value="ALA60941.1"/>
    <property type="molecule type" value="Genomic_DNA"/>
</dbReference>
<dbReference type="KEGG" id="nmv:NITMOv2_4568"/>
<keyword evidence="3" id="KW-0949">S-adenosyl-L-methionine</keyword>
<evidence type="ECO:0000256" key="1">
    <source>
        <dbReference type="ARBA" id="ARBA00022603"/>
    </source>
</evidence>
<dbReference type="RefSeq" id="WP_083448278.1">
    <property type="nucleotide sequence ID" value="NZ_CP011801.1"/>
</dbReference>
<proteinExistence type="predicted"/>
<gene>
    <name evidence="5" type="ORF">NITMOv2_4568</name>
</gene>
<dbReference type="SUPFAM" id="SSF53335">
    <property type="entry name" value="S-adenosyl-L-methionine-dependent methyltransferases"/>
    <property type="match status" value="1"/>
</dbReference>
<protein>
    <submittedName>
        <fullName evidence="5">Methyltransferase type 12</fullName>
    </submittedName>
</protein>
<dbReference type="InterPro" id="IPR013216">
    <property type="entry name" value="Methyltransf_11"/>
</dbReference>
<dbReference type="OrthoDB" id="3206826at2"/>